<dbReference type="EMBL" id="CAKXAJ010018607">
    <property type="protein sequence ID" value="CAH2217815.1"/>
    <property type="molecule type" value="Genomic_DNA"/>
</dbReference>
<keyword evidence="2" id="KW-1185">Reference proteome</keyword>
<organism evidence="1 2">
    <name type="scientific">Pararge aegeria aegeria</name>
    <dbReference type="NCBI Taxonomy" id="348720"/>
    <lineage>
        <taxon>Eukaryota</taxon>
        <taxon>Metazoa</taxon>
        <taxon>Ecdysozoa</taxon>
        <taxon>Arthropoda</taxon>
        <taxon>Hexapoda</taxon>
        <taxon>Insecta</taxon>
        <taxon>Pterygota</taxon>
        <taxon>Neoptera</taxon>
        <taxon>Endopterygota</taxon>
        <taxon>Lepidoptera</taxon>
        <taxon>Glossata</taxon>
        <taxon>Ditrysia</taxon>
        <taxon>Papilionoidea</taxon>
        <taxon>Nymphalidae</taxon>
        <taxon>Satyrinae</taxon>
        <taxon>Satyrini</taxon>
        <taxon>Parargina</taxon>
        <taxon>Pararge</taxon>
    </lineage>
</organism>
<dbReference type="AlphaFoldDB" id="A0A8S4QTL6"/>
<sequence>MLPTAKSGEDSRVKPCNPVMSSAMIFISAATTTSSQAARLRRRRRRIVLETRRDETSEGEAKQKERWRDRHQHFSTCIASCCLPDNVD</sequence>
<protein>
    <submittedName>
        <fullName evidence="1">Jg5366 protein</fullName>
    </submittedName>
</protein>
<accession>A0A8S4QTL6</accession>
<proteinExistence type="predicted"/>
<evidence type="ECO:0000313" key="2">
    <source>
        <dbReference type="Proteomes" id="UP000838756"/>
    </source>
</evidence>
<dbReference type="Proteomes" id="UP000838756">
    <property type="component" value="Unassembled WGS sequence"/>
</dbReference>
<evidence type="ECO:0000313" key="1">
    <source>
        <dbReference type="EMBL" id="CAH2217815.1"/>
    </source>
</evidence>
<gene>
    <name evidence="1" type="primary">jg5366</name>
    <name evidence="1" type="ORF">PAEG_LOCUS5696</name>
</gene>
<comment type="caution">
    <text evidence="1">The sequence shown here is derived from an EMBL/GenBank/DDBJ whole genome shotgun (WGS) entry which is preliminary data.</text>
</comment>
<reference evidence="1" key="1">
    <citation type="submission" date="2022-03" db="EMBL/GenBank/DDBJ databases">
        <authorList>
            <person name="Lindestad O."/>
        </authorList>
    </citation>
    <scope>NUCLEOTIDE SEQUENCE</scope>
</reference>
<name>A0A8S4QTL6_9NEOP</name>